<evidence type="ECO:0000313" key="1">
    <source>
        <dbReference type="EMBL" id="KAH6595336.1"/>
    </source>
</evidence>
<dbReference type="EMBL" id="JAFCIX010000310">
    <property type="protein sequence ID" value="KAH6595336.1"/>
    <property type="molecule type" value="Genomic_DNA"/>
</dbReference>
<dbReference type="Proteomes" id="UP001648503">
    <property type="component" value="Unassembled WGS sequence"/>
</dbReference>
<proteinExistence type="predicted"/>
<accession>A0ABQ8FEM9</accession>
<protein>
    <submittedName>
        <fullName evidence="1">Uncharacterized protein</fullName>
    </submittedName>
</protein>
<organism evidence="1 2">
    <name type="scientific">Batrachochytrium salamandrivorans</name>
    <dbReference type="NCBI Taxonomy" id="1357716"/>
    <lineage>
        <taxon>Eukaryota</taxon>
        <taxon>Fungi</taxon>
        <taxon>Fungi incertae sedis</taxon>
        <taxon>Chytridiomycota</taxon>
        <taxon>Chytridiomycota incertae sedis</taxon>
        <taxon>Chytridiomycetes</taxon>
        <taxon>Rhizophydiales</taxon>
        <taxon>Rhizophydiales incertae sedis</taxon>
        <taxon>Batrachochytrium</taxon>
    </lineage>
</organism>
<keyword evidence="2" id="KW-1185">Reference proteome</keyword>
<name>A0ABQ8FEM9_9FUNG</name>
<evidence type="ECO:0000313" key="2">
    <source>
        <dbReference type="Proteomes" id="UP001648503"/>
    </source>
</evidence>
<reference evidence="1 2" key="1">
    <citation type="submission" date="2021-02" db="EMBL/GenBank/DDBJ databases">
        <title>Variation within the Batrachochytrium salamandrivorans European outbreak.</title>
        <authorList>
            <person name="Kelly M."/>
            <person name="Pasmans F."/>
            <person name="Shea T.P."/>
            <person name="Munoz J.F."/>
            <person name="Carranza S."/>
            <person name="Cuomo C.A."/>
            <person name="Martel A."/>
        </authorList>
    </citation>
    <scope>NUCLEOTIDE SEQUENCE [LARGE SCALE GENOMIC DNA]</scope>
    <source>
        <strain evidence="1 2">AMFP18/2</strain>
    </source>
</reference>
<sequence>MFSRIKAWGKYVLKIFKPCGISSLSEDSIPADSVIPTTGSEYMSTTTVATTDSIMTPIVAESSIHQTPQPSADSLFFLI</sequence>
<comment type="caution">
    <text evidence="1">The sequence shown here is derived from an EMBL/GenBank/DDBJ whole genome shotgun (WGS) entry which is preliminary data.</text>
</comment>
<gene>
    <name evidence="1" type="ORF">BASA50_005855</name>
</gene>